<reference evidence="1 2" key="2">
    <citation type="submission" date="2020-06" db="EMBL/GenBank/DDBJ databases">
        <title>Polyphasic characterization of a Rahnella strain isolated from tree sap.</title>
        <authorList>
            <person name="Kim I.S."/>
        </authorList>
    </citation>
    <scope>NUCLEOTIDE SEQUENCE [LARGE SCALE GENOMIC DNA]</scope>
    <source>
        <strain evidence="1 2">SAP-1</strain>
    </source>
</reference>
<dbReference type="EMBL" id="JAADJU010000004">
    <property type="protein sequence ID" value="NMP27051.1"/>
    <property type="molecule type" value="Genomic_DNA"/>
</dbReference>
<dbReference type="AlphaFoldDB" id="A0A848MIU4"/>
<evidence type="ECO:0008006" key="3">
    <source>
        <dbReference type="Google" id="ProtNLM"/>
    </source>
</evidence>
<dbReference type="Proteomes" id="UP000585363">
    <property type="component" value="Unassembled WGS sequence"/>
</dbReference>
<evidence type="ECO:0000313" key="1">
    <source>
        <dbReference type="EMBL" id="NMP27051.1"/>
    </source>
</evidence>
<proteinExistence type="predicted"/>
<accession>A0A848MIU4</accession>
<protein>
    <recommendedName>
        <fullName evidence="3">PEGA domain-containing protein</fullName>
    </recommendedName>
</protein>
<organism evidence="1 2">
    <name type="scientific">Rouxiella aceris</name>
    <dbReference type="NCBI Taxonomy" id="2703884"/>
    <lineage>
        <taxon>Bacteria</taxon>
        <taxon>Pseudomonadati</taxon>
        <taxon>Pseudomonadota</taxon>
        <taxon>Gammaproteobacteria</taxon>
        <taxon>Enterobacterales</taxon>
        <taxon>Yersiniaceae</taxon>
        <taxon>Rouxiella</taxon>
    </lineage>
</organism>
<keyword evidence="2" id="KW-1185">Reference proteome</keyword>
<sequence length="131" mass="13798">MKALKNKSLKKVTGTLVALSVVMSLSGCSTMFGSAQDRISILSQDPEAKILVNGTYVGKGNADYALAKGKTATITAEKSGCSSQSIETTKKVAGLTWLNLFFWPGFIVDAATGSIQQASPTNYSVTPVCQR</sequence>
<gene>
    <name evidence="1" type="ORF">GW590_09270</name>
</gene>
<reference evidence="1 2" key="1">
    <citation type="submission" date="2020-01" db="EMBL/GenBank/DDBJ databases">
        <authorList>
            <person name="Lee S.D."/>
        </authorList>
    </citation>
    <scope>NUCLEOTIDE SEQUENCE [LARGE SCALE GENOMIC DNA]</scope>
    <source>
        <strain evidence="1 2">SAP-1</strain>
    </source>
</reference>
<dbReference type="PROSITE" id="PS51257">
    <property type="entry name" value="PROKAR_LIPOPROTEIN"/>
    <property type="match status" value="1"/>
</dbReference>
<name>A0A848MIU4_9GAMM</name>
<evidence type="ECO:0000313" key="2">
    <source>
        <dbReference type="Proteomes" id="UP000585363"/>
    </source>
</evidence>
<dbReference type="RefSeq" id="WP_169402740.1">
    <property type="nucleotide sequence ID" value="NZ_JAADJU010000004.1"/>
</dbReference>
<comment type="caution">
    <text evidence="1">The sequence shown here is derived from an EMBL/GenBank/DDBJ whole genome shotgun (WGS) entry which is preliminary data.</text>
</comment>